<comment type="pathway">
    <text evidence="10">Cofactor biosynthesis; pyridoxine 5'-phosphate biosynthesis; pyridoxine 5'-phosphate from D-erythrose 4-phosphate: step 4/5.</text>
</comment>
<dbReference type="EC" id="1.1.1.262" evidence="10"/>
<evidence type="ECO:0000256" key="2">
    <source>
        <dbReference type="ARBA" id="ARBA00022723"/>
    </source>
</evidence>
<comment type="function">
    <text evidence="10">Catalyzes the NAD(P)-dependent oxidation of 4-(phosphooxy)-L-threonine (HTP) into 2-amino-3-oxo-4-(phosphooxy)butyric acid which spontaneously decarboxylates to form 3-amino-2-oxopropyl phosphate (AHAP).</text>
</comment>
<dbReference type="Gene3D" id="3.40.718.10">
    <property type="entry name" value="Isopropylmalate Dehydrogenase"/>
    <property type="match status" value="1"/>
</dbReference>
<gene>
    <name evidence="10 11" type="primary">pdxA</name>
    <name evidence="11" type="ORF">ACFFJH_06240</name>
</gene>
<keyword evidence="12" id="KW-1185">Reference proteome</keyword>
<dbReference type="HAMAP" id="MF_00536">
    <property type="entry name" value="PdxA"/>
    <property type="match status" value="1"/>
</dbReference>
<comment type="cofactor">
    <cofactor evidence="10">
        <name>Zn(2+)</name>
        <dbReference type="ChEBI" id="CHEBI:29105"/>
    </cofactor>
    <cofactor evidence="10">
        <name>Mg(2+)</name>
        <dbReference type="ChEBI" id="CHEBI:18420"/>
    </cofactor>
    <cofactor evidence="10">
        <name>Co(2+)</name>
        <dbReference type="ChEBI" id="CHEBI:48828"/>
    </cofactor>
    <text evidence="10">Binds 1 divalent metal cation per subunit. Can use ions such as Zn(2+), Mg(2+) or Co(2+).</text>
</comment>
<proteinExistence type="inferred from homology"/>
<feature type="binding site" evidence="10">
    <location>
        <position position="305"/>
    </location>
    <ligand>
        <name>substrate</name>
    </ligand>
</feature>
<feature type="binding site" evidence="10">
    <location>
        <position position="287"/>
    </location>
    <ligand>
        <name>substrate</name>
    </ligand>
</feature>
<evidence type="ECO:0000256" key="9">
    <source>
        <dbReference type="ARBA" id="ARBA00023285"/>
    </source>
</evidence>
<evidence type="ECO:0000256" key="4">
    <source>
        <dbReference type="ARBA" id="ARBA00022842"/>
    </source>
</evidence>
<keyword evidence="4 10" id="KW-0460">Magnesium</keyword>
<organism evidence="11 12">
    <name type="scientific">Undibacterium danionis</name>
    <dbReference type="NCBI Taxonomy" id="1812100"/>
    <lineage>
        <taxon>Bacteria</taxon>
        <taxon>Pseudomonadati</taxon>
        <taxon>Pseudomonadota</taxon>
        <taxon>Betaproteobacteria</taxon>
        <taxon>Burkholderiales</taxon>
        <taxon>Oxalobacteraceae</taxon>
        <taxon>Undibacterium</taxon>
    </lineage>
</organism>
<dbReference type="EMBL" id="JBHLXJ010000007">
    <property type="protein sequence ID" value="MFC0349397.1"/>
    <property type="molecule type" value="Genomic_DNA"/>
</dbReference>
<feature type="binding site" evidence="10">
    <location>
        <position position="142"/>
    </location>
    <ligand>
        <name>substrate</name>
    </ligand>
</feature>
<dbReference type="NCBIfam" id="TIGR00557">
    <property type="entry name" value="pdxA"/>
    <property type="match status" value="1"/>
</dbReference>
<comment type="subcellular location">
    <subcellularLocation>
        <location evidence="10">Cytoplasm</location>
    </subcellularLocation>
</comment>
<keyword evidence="3 10" id="KW-0862">Zinc</keyword>
<feature type="binding site" evidence="10">
    <location>
        <position position="296"/>
    </location>
    <ligand>
        <name>substrate</name>
    </ligand>
</feature>
<keyword evidence="5 10" id="KW-0521">NADP</keyword>
<keyword evidence="7 10" id="KW-0520">NAD</keyword>
<evidence type="ECO:0000256" key="3">
    <source>
        <dbReference type="ARBA" id="ARBA00022833"/>
    </source>
</evidence>
<keyword evidence="9 10" id="KW-0170">Cobalt</keyword>
<comment type="subunit">
    <text evidence="10">Homodimer.</text>
</comment>
<feature type="binding site" evidence="10">
    <location>
        <position position="279"/>
    </location>
    <ligand>
        <name>a divalent metal cation</name>
        <dbReference type="ChEBI" id="CHEBI:60240"/>
        <note>ligand shared between dimeric partners</note>
    </ligand>
</feature>
<dbReference type="Proteomes" id="UP001589844">
    <property type="component" value="Unassembled WGS sequence"/>
</dbReference>
<dbReference type="InterPro" id="IPR037510">
    <property type="entry name" value="PdxA"/>
</dbReference>
<evidence type="ECO:0000313" key="12">
    <source>
        <dbReference type="Proteomes" id="UP001589844"/>
    </source>
</evidence>
<keyword evidence="6 10" id="KW-0560">Oxidoreductase</keyword>
<dbReference type="SUPFAM" id="SSF53659">
    <property type="entry name" value="Isocitrate/Isopropylmalate dehydrogenase-like"/>
    <property type="match status" value="1"/>
</dbReference>
<name>A0ABV6IC59_9BURK</name>
<comment type="similarity">
    <text evidence="10">Belongs to the PdxA family.</text>
</comment>
<dbReference type="PANTHER" id="PTHR30004">
    <property type="entry name" value="4-HYDROXYTHREONINE-4-PHOSPHATE DEHYDROGENASE"/>
    <property type="match status" value="1"/>
</dbReference>
<keyword evidence="1 10" id="KW-0963">Cytoplasm</keyword>
<keyword evidence="2 10" id="KW-0479">Metal-binding</keyword>
<evidence type="ECO:0000256" key="5">
    <source>
        <dbReference type="ARBA" id="ARBA00022857"/>
    </source>
</evidence>
<feature type="binding site" evidence="10">
    <location>
        <position position="143"/>
    </location>
    <ligand>
        <name>substrate</name>
    </ligand>
</feature>
<reference evidence="11 12" key="1">
    <citation type="submission" date="2024-09" db="EMBL/GenBank/DDBJ databases">
        <authorList>
            <person name="Sun Q."/>
            <person name="Mori K."/>
        </authorList>
    </citation>
    <scope>NUCLEOTIDE SEQUENCE [LARGE SCALE GENOMIC DNA]</scope>
    <source>
        <strain evidence="11 12">CCM 8677</strain>
    </source>
</reference>
<dbReference type="PANTHER" id="PTHR30004:SF5">
    <property type="entry name" value="4-HYDROXYTHREONINE-4-PHOSPHATE DEHYDROGENASE"/>
    <property type="match status" value="1"/>
</dbReference>
<comment type="caution">
    <text evidence="11">The sequence shown here is derived from an EMBL/GenBank/DDBJ whole genome shotgun (WGS) entry which is preliminary data.</text>
</comment>
<dbReference type="RefSeq" id="WP_390210991.1">
    <property type="nucleotide sequence ID" value="NZ_JBHLXJ010000007.1"/>
</dbReference>
<sequence>MGSSLPVIAITVGEPAGIGPEISLLAAWELRGQVRPVLIGDAAYLAMLAHDLDRNIRLMGVSQQALRHNGLPGCGKDQITVIDSPLMAHVVAGQLDPRNGRAVLATLDVAIETIQQGWCDAMVTAPLQKSTINDAGIAFTGHTEYLAQRTGSAQVVMMLACEASDHLPQALRVALATTHLALRDVPNAIQFDHLLRTLQIIHSDLQEKFGISKPKIFVTGLNPHAGENGYLGREEIDVINPVIQHARSAGIDARGAFPADTLFQQKYLKDADCVLAMYHDQGLSVLKHASFGLGVNITLGLPLIRTSVDHGTALDLAKLGTGLADANSMCVAIRIAAEMVARQAASRGATPSPNGLAK</sequence>
<evidence type="ECO:0000256" key="10">
    <source>
        <dbReference type="HAMAP-Rule" id="MF_00536"/>
    </source>
</evidence>
<evidence type="ECO:0000313" key="11">
    <source>
        <dbReference type="EMBL" id="MFC0349397.1"/>
    </source>
</evidence>
<comment type="catalytic activity">
    <reaction evidence="10">
        <text>4-(phosphooxy)-L-threonine + NAD(+) = 3-amino-2-oxopropyl phosphate + CO2 + NADH</text>
        <dbReference type="Rhea" id="RHEA:32275"/>
        <dbReference type="ChEBI" id="CHEBI:16526"/>
        <dbReference type="ChEBI" id="CHEBI:57279"/>
        <dbReference type="ChEBI" id="CHEBI:57540"/>
        <dbReference type="ChEBI" id="CHEBI:57945"/>
        <dbReference type="ChEBI" id="CHEBI:58452"/>
        <dbReference type="EC" id="1.1.1.262"/>
    </reaction>
</comment>
<dbReference type="NCBIfam" id="NF002520">
    <property type="entry name" value="PRK01909.1"/>
    <property type="match status" value="1"/>
</dbReference>
<accession>A0ABV6IC59</accession>
<evidence type="ECO:0000256" key="8">
    <source>
        <dbReference type="ARBA" id="ARBA00023096"/>
    </source>
</evidence>
<keyword evidence="8 10" id="KW-0664">Pyridoxine biosynthesis</keyword>
<dbReference type="InterPro" id="IPR005255">
    <property type="entry name" value="PdxA_fam"/>
</dbReference>
<evidence type="ECO:0000256" key="6">
    <source>
        <dbReference type="ARBA" id="ARBA00023002"/>
    </source>
</evidence>
<protein>
    <recommendedName>
        <fullName evidence="10">4-hydroxythreonine-4-phosphate dehydrogenase</fullName>
        <ecNumber evidence="10">1.1.1.262</ecNumber>
    </recommendedName>
    <alternativeName>
        <fullName evidence="10">4-(phosphohydroxy)-L-threonine dehydrogenase</fullName>
    </alternativeName>
</protein>
<evidence type="ECO:0000256" key="7">
    <source>
        <dbReference type="ARBA" id="ARBA00023027"/>
    </source>
</evidence>
<feature type="binding site" evidence="10">
    <location>
        <position position="224"/>
    </location>
    <ligand>
        <name>a divalent metal cation</name>
        <dbReference type="ChEBI" id="CHEBI:60240"/>
        <note>ligand shared between dimeric partners</note>
    </ligand>
</feature>
<feature type="binding site" evidence="10">
    <location>
        <position position="179"/>
    </location>
    <ligand>
        <name>a divalent metal cation</name>
        <dbReference type="ChEBI" id="CHEBI:60240"/>
        <note>ligand shared between dimeric partners</note>
    </ligand>
</feature>
<evidence type="ECO:0000256" key="1">
    <source>
        <dbReference type="ARBA" id="ARBA00022490"/>
    </source>
</evidence>
<dbReference type="Pfam" id="PF04166">
    <property type="entry name" value="PdxA"/>
    <property type="match status" value="1"/>
</dbReference>
<comment type="miscellaneous">
    <text evidence="10">The active site is located at the dimer interface.</text>
</comment>